<comment type="cofactor">
    <cofactor evidence="11">
        <name>Mg(2+)</name>
        <dbReference type="ChEBI" id="CHEBI:18420"/>
    </cofactor>
</comment>
<comment type="catalytic activity">
    <reaction evidence="11">
        <text>isopentenyl diphosphate = dimethylallyl diphosphate</text>
        <dbReference type="Rhea" id="RHEA:23284"/>
        <dbReference type="ChEBI" id="CHEBI:57623"/>
        <dbReference type="ChEBI" id="CHEBI:128769"/>
        <dbReference type="EC" id="5.3.3.2"/>
    </reaction>
</comment>
<evidence type="ECO:0000256" key="8">
    <source>
        <dbReference type="ARBA" id="ARBA00023229"/>
    </source>
</evidence>
<dbReference type="Pfam" id="PF01070">
    <property type="entry name" value="FMN_dh"/>
    <property type="match status" value="1"/>
</dbReference>
<dbReference type="HAMAP" id="MF_00354">
    <property type="entry name" value="Idi_2"/>
    <property type="match status" value="1"/>
</dbReference>
<keyword evidence="5 11" id="KW-0479">Metal-binding</keyword>
<sequence length="352" mass="38605">MESIQAHRKVEHLSLAEKQYALSHAEHPFDQVRLMPKALPETTVAAVDLRTTVGELTLTQPFFIEAMTGGSQQSTRINRQLARLAKRHHLAMATGSMSIIFKDPAAKASFTCLREENPTGLLFANLGAGANLAQAQAAVDLIKADALEIHLNAAQETVMPEGDRAFLWRDHLREIITHLPVPVIIKEVGFGMTSQSIQELAELGATIVNVAGRGGTNFAMIEDRRNHEESFADLYDFGLTTPESLLEARRVAASTRPTILASGGITSPLDVMKSLALGAKAAGVAGYFLHCLLRQGETGLDQELSHWTRELKRLYALLGIQTTADAGQIETVWDSNLTNFWRQRTSQRKSES</sequence>
<keyword evidence="8 11" id="KW-0414">Isoprene biosynthesis</keyword>
<dbReference type="InterPro" id="IPR013785">
    <property type="entry name" value="Aldolase_TIM"/>
</dbReference>
<feature type="binding site" evidence="11">
    <location>
        <begin position="285"/>
        <end position="286"/>
    </location>
    <ligand>
        <name>FMN</name>
        <dbReference type="ChEBI" id="CHEBI:58210"/>
    </ligand>
</feature>
<protein>
    <recommendedName>
        <fullName evidence="11">Isopentenyl-diphosphate delta-isomerase</fullName>
        <shortName evidence="11">IPP isomerase</shortName>
        <ecNumber evidence="11">5.3.3.2</ecNumber>
    </recommendedName>
    <alternativeName>
        <fullName evidence="11">Isopentenyl diphosphate:dimethylallyl diphosphate isomerase</fullName>
    </alternativeName>
    <alternativeName>
        <fullName evidence="11">Isopentenyl pyrophosphate isomerase</fullName>
    </alternativeName>
    <alternativeName>
        <fullName evidence="11">Type 2 isopentenyl diphosphate isomerase</fullName>
        <shortName evidence="11">IDI-2</shortName>
    </alternativeName>
</protein>
<comment type="subunit">
    <text evidence="10 11">Homooctamer. Dimer of tetramers.</text>
</comment>
<evidence type="ECO:0000256" key="7">
    <source>
        <dbReference type="ARBA" id="ARBA00022857"/>
    </source>
</evidence>
<feature type="binding site" evidence="11">
    <location>
        <begin position="66"/>
        <end position="68"/>
    </location>
    <ligand>
        <name>FMN</name>
        <dbReference type="ChEBI" id="CHEBI:58210"/>
    </ligand>
</feature>
<comment type="caution">
    <text evidence="13">The sequence shown here is derived from an EMBL/GenBank/DDBJ whole genome shotgun (WGS) entry which is preliminary data.</text>
</comment>
<keyword evidence="4 11" id="KW-0288">FMN</keyword>
<dbReference type="Proteomes" id="UP000050816">
    <property type="component" value="Unassembled WGS sequence"/>
</dbReference>
<feature type="domain" description="FMN-dependent dehydrogenase" evidence="12">
    <location>
        <begin position="151"/>
        <end position="327"/>
    </location>
</feature>
<evidence type="ECO:0000256" key="9">
    <source>
        <dbReference type="ARBA" id="ARBA00023235"/>
    </source>
</evidence>
<dbReference type="AlphaFoldDB" id="A0A0R1UA07"/>
<dbReference type="PANTHER" id="PTHR43665">
    <property type="entry name" value="ISOPENTENYL-DIPHOSPHATE DELTA-ISOMERASE"/>
    <property type="match status" value="1"/>
</dbReference>
<dbReference type="CDD" id="cd02811">
    <property type="entry name" value="IDI-2_FMN"/>
    <property type="match status" value="1"/>
</dbReference>
<comment type="caution">
    <text evidence="11">Lacks conserved residue(s) required for the propagation of feature annotation.</text>
</comment>
<keyword evidence="7 11" id="KW-0521">NADP</keyword>
<comment type="cofactor">
    <cofactor evidence="11">
        <name>NADPH</name>
        <dbReference type="ChEBI" id="CHEBI:57783"/>
    </cofactor>
</comment>
<dbReference type="InterPro" id="IPR000262">
    <property type="entry name" value="FMN-dep_DH"/>
</dbReference>
<evidence type="ECO:0000256" key="3">
    <source>
        <dbReference type="ARBA" id="ARBA00022630"/>
    </source>
</evidence>
<name>A0A0R1UA07_9LACO</name>
<comment type="cofactor">
    <cofactor evidence="1 11">
        <name>FMN</name>
        <dbReference type="ChEBI" id="CHEBI:58210"/>
    </cofactor>
</comment>
<evidence type="ECO:0000256" key="2">
    <source>
        <dbReference type="ARBA" id="ARBA00022490"/>
    </source>
</evidence>
<organism evidence="13 14">
    <name type="scientific">Limosilactobacillus ingluviei DSM 15946</name>
    <dbReference type="NCBI Taxonomy" id="1423760"/>
    <lineage>
        <taxon>Bacteria</taxon>
        <taxon>Bacillati</taxon>
        <taxon>Bacillota</taxon>
        <taxon>Bacilli</taxon>
        <taxon>Lactobacillales</taxon>
        <taxon>Lactobacillaceae</taxon>
        <taxon>Limosilactobacillus</taxon>
    </lineage>
</organism>
<proteinExistence type="inferred from homology"/>
<comment type="function">
    <text evidence="11">Involved in the biosynthesis of isoprenoids. Catalyzes the 1,3-allylic rearrangement of the homoallylic substrate isopentenyl (IPP) to its allylic isomer, dimethylallyl diphosphate (DMAPP).</text>
</comment>
<evidence type="ECO:0000256" key="1">
    <source>
        <dbReference type="ARBA" id="ARBA00001917"/>
    </source>
</evidence>
<dbReference type="NCBIfam" id="TIGR02151">
    <property type="entry name" value="IPP_isom_2"/>
    <property type="match status" value="1"/>
</dbReference>
<comment type="similarity">
    <text evidence="11">Belongs to the IPP isomerase type 2 family.</text>
</comment>
<dbReference type="GO" id="GO:0008299">
    <property type="term" value="P:isoprenoid biosynthetic process"/>
    <property type="evidence" value="ECO:0007669"/>
    <property type="project" value="UniProtKB-UniRule"/>
</dbReference>
<reference evidence="13 14" key="1">
    <citation type="journal article" date="2015" name="Genome Announc.">
        <title>Expanding the biotechnology potential of lactobacilli through comparative genomics of 213 strains and associated genera.</title>
        <authorList>
            <person name="Sun Z."/>
            <person name="Harris H.M."/>
            <person name="McCann A."/>
            <person name="Guo C."/>
            <person name="Argimon S."/>
            <person name="Zhang W."/>
            <person name="Yang X."/>
            <person name="Jeffery I.B."/>
            <person name="Cooney J.C."/>
            <person name="Kagawa T.F."/>
            <person name="Liu W."/>
            <person name="Song Y."/>
            <person name="Salvetti E."/>
            <person name="Wrobel A."/>
            <person name="Rasinkangas P."/>
            <person name="Parkhill J."/>
            <person name="Rea M.C."/>
            <person name="O'Sullivan O."/>
            <person name="Ritari J."/>
            <person name="Douillard F.P."/>
            <person name="Paul Ross R."/>
            <person name="Yang R."/>
            <person name="Briner A.E."/>
            <person name="Felis G.E."/>
            <person name="de Vos W.M."/>
            <person name="Barrangou R."/>
            <person name="Klaenhammer T.R."/>
            <person name="Caufield P.W."/>
            <person name="Cui Y."/>
            <person name="Zhang H."/>
            <person name="O'Toole P.W."/>
        </authorList>
    </citation>
    <scope>NUCLEOTIDE SEQUENCE [LARGE SCALE GENOMIC DNA]</scope>
    <source>
        <strain evidence="13 14">DSM 15946</strain>
    </source>
</reference>
<evidence type="ECO:0000256" key="4">
    <source>
        <dbReference type="ARBA" id="ARBA00022643"/>
    </source>
</evidence>
<evidence type="ECO:0000313" key="14">
    <source>
        <dbReference type="Proteomes" id="UP000050816"/>
    </source>
</evidence>
<dbReference type="Gene3D" id="3.20.20.70">
    <property type="entry name" value="Aldolase class I"/>
    <property type="match status" value="1"/>
</dbReference>
<dbReference type="RefSeq" id="WP_056954598.1">
    <property type="nucleotide sequence ID" value="NZ_AZFK01000036.1"/>
</dbReference>
<dbReference type="SUPFAM" id="SSF51395">
    <property type="entry name" value="FMN-linked oxidoreductases"/>
    <property type="match status" value="1"/>
</dbReference>
<dbReference type="GO" id="GO:0016491">
    <property type="term" value="F:oxidoreductase activity"/>
    <property type="evidence" value="ECO:0007669"/>
    <property type="project" value="InterPro"/>
</dbReference>
<dbReference type="GO" id="GO:0000287">
    <property type="term" value="F:magnesium ion binding"/>
    <property type="evidence" value="ECO:0007669"/>
    <property type="project" value="UniProtKB-UniRule"/>
</dbReference>
<accession>A0A0R1UA07</accession>
<feature type="binding site" evidence="11">
    <location>
        <position position="155"/>
    </location>
    <ligand>
        <name>substrate</name>
    </ligand>
</feature>
<dbReference type="EC" id="5.3.3.2" evidence="11"/>
<dbReference type="GO" id="GO:0010181">
    <property type="term" value="F:FMN binding"/>
    <property type="evidence" value="ECO:0007669"/>
    <property type="project" value="UniProtKB-UniRule"/>
</dbReference>
<dbReference type="PANTHER" id="PTHR43665:SF1">
    <property type="entry name" value="ISOPENTENYL-DIPHOSPHATE DELTA-ISOMERASE"/>
    <property type="match status" value="1"/>
</dbReference>
<evidence type="ECO:0000256" key="5">
    <source>
        <dbReference type="ARBA" id="ARBA00022723"/>
    </source>
</evidence>
<keyword evidence="6 11" id="KW-0460">Magnesium</keyword>
<feature type="binding site" evidence="11">
    <location>
        <position position="216"/>
    </location>
    <ligand>
        <name>FMN</name>
        <dbReference type="ChEBI" id="CHEBI:58210"/>
    </ligand>
</feature>
<evidence type="ECO:0000313" key="13">
    <source>
        <dbReference type="EMBL" id="KRL90145.1"/>
    </source>
</evidence>
<feature type="binding site" evidence="11">
    <location>
        <begin position="8"/>
        <end position="9"/>
    </location>
    <ligand>
        <name>substrate</name>
    </ligand>
</feature>
<dbReference type="EMBL" id="AZFK01000036">
    <property type="protein sequence ID" value="KRL90145.1"/>
    <property type="molecule type" value="Genomic_DNA"/>
</dbReference>
<dbReference type="GO" id="GO:0005737">
    <property type="term" value="C:cytoplasm"/>
    <property type="evidence" value="ECO:0007669"/>
    <property type="project" value="UniProtKB-SubCell"/>
</dbReference>
<feature type="binding site" evidence="11">
    <location>
        <position position="186"/>
    </location>
    <ligand>
        <name>FMN</name>
        <dbReference type="ChEBI" id="CHEBI:58210"/>
    </ligand>
</feature>
<feature type="binding site" evidence="11">
    <location>
        <position position="96"/>
    </location>
    <ligand>
        <name>FMN</name>
        <dbReference type="ChEBI" id="CHEBI:58210"/>
    </ligand>
</feature>
<feature type="binding site" evidence="11">
    <location>
        <position position="156"/>
    </location>
    <ligand>
        <name>Mg(2+)</name>
        <dbReference type="ChEBI" id="CHEBI:18420"/>
    </ligand>
</feature>
<evidence type="ECO:0000256" key="6">
    <source>
        <dbReference type="ARBA" id="ARBA00022842"/>
    </source>
</evidence>
<dbReference type="GO" id="GO:0004452">
    <property type="term" value="F:isopentenyl-diphosphate delta-isomerase activity"/>
    <property type="evidence" value="ECO:0007669"/>
    <property type="project" value="UniProtKB-UniRule"/>
</dbReference>
<dbReference type="InterPro" id="IPR011179">
    <property type="entry name" value="IPdP_isomerase"/>
</dbReference>
<feature type="binding site" evidence="11">
    <location>
        <position position="125"/>
    </location>
    <ligand>
        <name>FMN</name>
        <dbReference type="ChEBI" id="CHEBI:58210"/>
    </ligand>
</feature>
<dbReference type="PIRSF" id="PIRSF003314">
    <property type="entry name" value="IPP_isomerase"/>
    <property type="match status" value="1"/>
</dbReference>
<evidence type="ECO:0000256" key="11">
    <source>
        <dbReference type="HAMAP-Rule" id="MF_00354"/>
    </source>
</evidence>
<keyword evidence="3 11" id="KW-0285">Flavoprotein</keyword>
<gene>
    <name evidence="11" type="primary">fni</name>
    <name evidence="13" type="ORF">FC43_GL001418</name>
</gene>
<dbReference type="GO" id="GO:0070402">
    <property type="term" value="F:NADPH binding"/>
    <property type="evidence" value="ECO:0007669"/>
    <property type="project" value="UniProtKB-UniRule"/>
</dbReference>
<comment type="subcellular location">
    <subcellularLocation>
        <location evidence="11">Cytoplasm</location>
    </subcellularLocation>
</comment>
<keyword evidence="2 11" id="KW-0963">Cytoplasm</keyword>
<evidence type="ECO:0000256" key="10">
    <source>
        <dbReference type="ARBA" id="ARBA00025810"/>
    </source>
</evidence>
<dbReference type="PATRIC" id="fig|1423760.3.peg.1489"/>
<evidence type="ECO:0000259" key="12">
    <source>
        <dbReference type="Pfam" id="PF01070"/>
    </source>
</evidence>
<keyword evidence="9 11" id="KW-0413">Isomerase</keyword>